<sequence>MFRLLPATIRLTASALLVVFLSALLGPAVALAELLPHRAVGEHLHLPNMPQAHHHHDDDHDQNRDDDHYQDHHAPVAQHSSSPHHGHHACTGDDDQSLTGLAPLLKLLGDYPAPAVLALPPVQDFAFRPFQAWDRQQAVALVPPEHLKPKIPDLRIFIGSLVI</sequence>
<name>A0ABT9A5P8_9BACT</name>
<evidence type="ECO:0000313" key="2">
    <source>
        <dbReference type="EMBL" id="MDO7845160.1"/>
    </source>
</evidence>
<dbReference type="EMBL" id="JAUQSX010000001">
    <property type="protein sequence ID" value="MDO7845160.1"/>
    <property type="molecule type" value="Genomic_DNA"/>
</dbReference>
<reference evidence="2" key="1">
    <citation type="submission" date="2023-07" db="EMBL/GenBank/DDBJ databases">
        <authorList>
            <person name="Kim M.K."/>
        </authorList>
    </citation>
    <scope>NUCLEOTIDE SEQUENCE</scope>
    <source>
        <strain evidence="2">M29</strain>
    </source>
</reference>
<keyword evidence="3" id="KW-1185">Reference proteome</keyword>
<evidence type="ECO:0000313" key="3">
    <source>
        <dbReference type="Proteomes" id="UP001167796"/>
    </source>
</evidence>
<organism evidence="2 3">
    <name type="scientific">Hymenobacter mellowenesis</name>
    <dbReference type="NCBI Taxonomy" id="3063995"/>
    <lineage>
        <taxon>Bacteria</taxon>
        <taxon>Pseudomonadati</taxon>
        <taxon>Bacteroidota</taxon>
        <taxon>Cytophagia</taxon>
        <taxon>Cytophagales</taxon>
        <taxon>Hymenobacteraceae</taxon>
        <taxon>Hymenobacter</taxon>
    </lineage>
</organism>
<comment type="caution">
    <text evidence="2">The sequence shown here is derived from an EMBL/GenBank/DDBJ whole genome shotgun (WGS) entry which is preliminary data.</text>
</comment>
<evidence type="ECO:0000256" key="1">
    <source>
        <dbReference type="SAM" id="MobiDB-lite"/>
    </source>
</evidence>
<dbReference type="RefSeq" id="WP_305009837.1">
    <property type="nucleotide sequence ID" value="NZ_JAUQSX010000001.1"/>
</dbReference>
<feature type="region of interest" description="Disordered" evidence="1">
    <location>
        <begin position="48"/>
        <end position="94"/>
    </location>
</feature>
<evidence type="ECO:0008006" key="4">
    <source>
        <dbReference type="Google" id="ProtNLM"/>
    </source>
</evidence>
<gene>
    <name evidence="2" type="ORF">Q5H92_02240</name>
</gene>
<protein>
    <recommendedName>
        <fullName evidence="4">DUF2946 domain-containing protein</fullName>
    </recommendedName>
</protein>
<accession>A0ABT9A5P8</accession>
<dbReference type="Proteomes" id="UP001167796">
    <property type="component" value="Unassembled WGS sequence"/>
</dbReference>
<proteinExistence type="predicted"/>
<feature type="compositionally biased region" description="Basic and acidic residues" evidence="1">
    <location>
        <begin position="55"/>
        <end position="74"/>
    </location>
</feature>